<dbReference type="Proteomes" id="UP000198588">
    <property type="component" value="Unassembled WGS sequence"/>
</dbReference>
<proteinExistence type="predicted"/>
<dbReference type="OrthoDB" id="8089890at2"/>
<evidence type="ECO:0000313" key="1">
    <source>
        <dbReference type="EMBL" id="SDA87335.1"/>
    </source>
</evidence>
<gene>
    <name evidence="1" type="ORF">SAMN02927914_03876</name>
</gene>
<dbReference type="RefSeq" id="WP_091580743.1">
    <property type="nucleotide sequence ID" value="NZ_FMXM01000012.1"/>
</dbReference>
<dbReference type="EMBL" id="FMXM01000012">
    <property type="protein sequence ID" value="SDA87335.1"/>
    <property type="molecule type" value="Genomic_DNA"/>
</dbReference>
<organism evidence="1 2">
    <name type="scientific">Mesorhizobium qingshengii</name>
    <dbReference type="NCBI Taxonomy" id="1165689"/>
    <lineage>
        <taxon>Bacteria</taxon>
        <taxon>Pseudomonadati</taxon>
        <taxon>Pseudomonadota</taxon>
        <taxon>Alphaproteobacteria</taxon>
        <taxon>Hyphomicrobiales</taxon>
        <taxon>Phyllobacteriaceae</taxon>
        <taxon>Mesorhizobium</taxon>
    </lineage>
</organism>
<protein>
    <submittedName>
        <fullName evidence="1">Uncharacterized protein</fullName>
    </submittedName>
</protein>
<name>A0A1G5YYX2_9HYPH</name>
<dbReference type="STRING" id="1165689.SAMN02927914_03876"/>
<reference evidence="1 2" key="1">
    <citation type="submission" date="2016-10" db="EMBL/GenBank/DDBJ databases">
        <authorList>
            <person name="de Groot N.N."/>
        </authorList>
    </citation>
    <scope>NUCLEOTIDE SEQUENCE [LARGE SCALE GENOMIC DNA]</scope>
    <source>
        <strain evidence="1 2">CGMCC 1.12097</strain>
    </source>
</reference>
<evidence type="ECO:0000313" key="2">
    <source>
        <dbReference type="Proteomes" id="UP000198588"/>
    </source>
</evidence>
<dbReference type="AlphaFoldDB" id="A0A1G5YYX2"/>
<accession>A0A1G5YYX2</accession>
<sequence length="149" mass="16951">MIEISRRSALAIVAGGVVSTGIAYAAVSSFSDEDLVRVTLEKYLGTLNMRIEHLQQFVLAFRDRNPWIFPSEKLSDAVTLAEELKLGTARRLLPQQKREDLVHFDRWVIAEFHMLTDYAWRSSPSDPIRFTGWQSCTNPFAKLDPPQNA</sequence>